<name>A0A5S6Q6V5_TRIMR</name>
<evidence type="ECO:0000313" key="2">
    <source>
        <dbReference type="WBParaSite" id="TMUE_1000002913.1"/>
    </source>
</evidence>
<evidence type="ECO:0000313" key="1">
    <source>
        <dbReference type="Proteomes" id="UP000046395"/>
    </source>
</evidence>
<sequence length="114" mass="12626">MFGEWSKAAADFTSVCPKRGAQRRRNLRAALASYFRRCRCTNGQIGQPTSTFQSKRQAAALRPICSKEYHFSINSVLAMGNVETSRLQWWLAVAGRPFRAQRCAPTGDGSTVGP</sequence>
<dbReference type="AlphaFoldDB" id="A0A5S6Q6V5"/>
<protein>
    <submittedName>
        <fullName evidence="2">Uncharacterized protein</fullName>
    </submittedName>
</protein>
<dbReference type="Proteomes" id="UP000046395">
    <property type="component" value="Unassembled WGS sequence"/>
</dbReference>
<dbReference type="WBParaSite" id="TMUE_1000002913.1">
    <property type="protein sequence ID" value="TMUE_1000002913.1"/>
    <property type="gene ID" value="WBGene00293897"/>
</dbReference>
<reference evidence="2" key="1">
    <citation type="submission" date="2019-12" db="UniProtKB">
        <authorList>
            <consortium name="WormBaseParasite"/>
        </authorList>
    </citation>
    <scope>IDENTIFICATION</scope>
</reference>
<organism evidence="1 2">
    <name type="scientific">Trichuris muris</name>
    <name type="common">Mouse whipworm</name>
    <dbReference type="NCBI Taxonomy" id="70415"/>
    <lineage>
        <taxon>Eukaryota</taxon>
        <taxon>Metazoa</taxon>
        <taxon>Ecdysozoa</taxon>
        <taxon>Nematoda</taxon>
        <taxon>Enoplea</taxon>
        <taxon>Dorylaimia</taxon>
        <taxon>Trichinellida</taxon>
        <taxon>Trichuridae</taxon>
        <taxon>Trichuris</taxon>
    </lineage>
</organism>
<proteinExistence type="predicted"/>
<accession>A0A5S6Q6V5</accession>
<keyword evidence="1" id="KW-1185">Reference proteome</keyword>